<evidence type="ECO:0000313" key="1">
    <source>
        <dbReference type="EMBL" id="GAX57427.1"/>
    </source>
</evidence>
<keyword evidence="2" id="KW-1185">Reference proteome</keyword>
<dbReference type="Proteomes" id="UP000217446">
    <property type="component" value="Unassembled WGS sequence"/>
</dbReference>
<evidence type="ECO:0000313" key="2">
    <source>
        <dbReference type="Proteomes" id="UP000217446"/>
    </source>
</evidence>
<sequence length="97" mass="10898">MVCCLAAPVINGSCVVRTPFEFDPELLVGEEDRFIAWSEEIRRHIFPLGELDEGRHFLGIDEFGEVYLVETWVASFGQMPEAMANLVLGVMPRRLAG</sequence>
<dbReference type="InterPro" id="IPR025850">
    <property type="entry name" value="SUKH-3"/>
</dbReference>
<name>A0A250VT96_STROL</name>
<gene>
    <name evidence="1" type="ORF">SO3561_08997</name>
</gene>
<comment type="caution">
    <text evidence="1">The sequence shown here is derived from an EMBL/GenBank/DDBJ whole genome shotgun (WGS) entry which is preliminary data.</text>
</comment>
<dbReference type="Pfam" id="PF14433">
    <property type="entry name" value="SUKH-3"/>
    <property type="match status" value="1"/>
</dbReference>
<accession>A0A250VT96</accession>
<reference evidence="2" key="1">
    <citation type="submission" date="2017-05" db="EMBL/GenBank/DDBJ databases">
        <title>Streptomyces olivochromogenes NBRC 3561 whole genome shotgun sequence.</title>
        <authorList>
            <person name="Dohra H."/>
            <person name="Kodani S."/>
        </authorList>
    </citation>
    <scope>NUCLEOTIDE SEQUENCE [LARGE SCALE GENOMIC DNA]</scope>
    <source>
        <strain evidence="2">NBRC 3561</strain>
    </source>
</reference>
<dbReference type="AlphaFoldDB" id="A0A250VT96"/>
<organism evidence="1 2">
    <name type="scientific">Streptomyces olivochromogenes</name>
    <dbReference type="NCBI Taxonomy" id="1963"/>
    <lineage>
        <taxon>Bacteria</taxon>
        <taxon>Bacillati</taxon>
        <taxon>Actinomycetota</taxon>
        <taxon>Actinomycetes</taxon>
        <taxon>Kitasatosporales</taxon>
        <taxon>Streptomycetaceae</taxon>
        <taxon>Streptomyces</taxon>
    </lineage>
</organism>
<proteinExistence type="predicted"/>
<protein>
    <submittedName>
        <fullName evidence="1">Uncharacterized protein</fullName>
    </submittedName>
</protein>
<dbReference type="EMBL" id="BDQI01000035">
    <property type="protein sequence ID" value="GAX57427.1"/>
    <property type="molecule type" value="Genomic_DNA"/>
</dbReference>